<sequence length="103" mass="11679">MLSMPPLMIVSIIRRRWALAECNIYSHKHACHFNYCCGGLSVQMNCVIGDYRVVLRCWASARRTRITLEAGGEYDIMLLILALGLLLVAEVTELSCLRFECLV</sequence>
<dbReference type="AlphaFoldDB" id="A0A1M3T8F5"/>
<protein>
    <submittedName>
        <fullName evidence="1">Uncharacterized protein</fullName>
    </submittedName>
</protein>
<accession>A0A1M3T8F5</accession>
<dbReference type="VEuPathDB" id="FungiDB:ASPFODRAFT_698809"/>
<proteinExistence type="predicted"/>
<evidence type="ECO:0000313" key="1">
    <source>
        <dbReference type="EMBL" id="OJZ83032.1"/>
    </source>
</evidence>
<dbReference type="Proteomes" id="UP000184063">
    <property type="component" value="Unassembled WGS sequence"/>
</dbReference>
<evidence type="ECO:0000313" key="2">
    <source>
        <dbReference type="Proteomes" id="UP000184063"/>
    </source>
</evidence>
<name>A0A1M3T8F5_ASPLC</name>
<dbReference type="EMBL" id="KV878246">
    <property type="protein sequence ID" value="OJZ83032.1"/>
    <property type="molecule type" value="Genomic_DNA"/>
</dbReference>
<gene>
    <name evidence="1" type="ORF">ASPFODRAFT_698809</name>
</gene>
<reference evidence="2" key="1">
    <citation type="journal article" date="2017" name="Genome Biol.">
        <title>Comparative genomics reveals high biological diversity and specific adaptations in the industrially and medically important fungal genus Aspergillus.</title>
        <authorList>
            <person name="de Vries R.P."/>
            <person name="Riley R."/>
            <person name="Wiebenga A."/>
            <person name="Aguilar-Osorio G."/>
            <person name="Amillis S."/>
            <person name="Uchima C.A."/>
            <person name="Anderluh G."/>
            <person name="Asadollahi M."/>
            <person name="Askin M."/>
            <person name="Barry K."/>
            <person name="Battaglia E."/>
            <person name="Bayram O."/>
            <person name="Benocci T."/>
            <person name="Braus-Stromeyer S.A."/>
            <person name="Caldana C."/>
            <person name="Canovas D."/>
            <person name="Cerqueira G.C."/>
            <person name="Chen F."/>
            <person name="Chen W."/>
            <person name="Choi C."/>
            <person name="Clum A."/>
            <person name="Dos Santos R.A."/>
            <person name="Damasio A.R."/>
            <person name="Diallinas G."/>
            <person name="Emri T."/>
            <person name="Fekete E."/>
            <person name="Flipphi M."/>
            <person name="Freyberg S."/>
            <person name="Gallo A."/>
            <person name="Gournas C."/>
            <person name="Habgood R."/>
            <person name="Hainaut M."/>
            <person name="Harispe M.L."/>
            <person name="Henrissat B."/>
            <person name="Hilden K.S."/>
            <person name="Hope R."/>
            <person name="Hossain A."/>
            <person name="Karabika E."/>
            <person name="Karaffa L."/>
            <person name="Karanyi Z."/>
            <person name="Krasevec N."/>
            <person name="Kuo A."/>
            <person name="Kusch H."/>
            <person name="LaButti K."/>
            <person name="Lagendijk E.L."/>
            <person name="Lapidus A."/>
            <person name="Levasseur A."/>
            <person name="Lindquist E."/>
            <person name="Lipzen A."/>
            <person name="Logrieco A.F."/>
            <person name="MacCabe A."/>
            <person name="Maekelae M.R."/>
            <person name="Malavazi I."/>
            <person name="Melin P."/>
            <person name="Meyer V."/>
            <person name="Mielnichuk N."/>
            <person name="Miskei M."/>
            <person name="Molnar A.P."/>
            <person name="Mule G."/>
            <person name="Ngan C.Y."/>
            <person name="Orejas M."/>
            <person name="Orosz E."/>
            <person name="Ouedraogo J.P."/>
            <person name="Overkamp K.M."/>
            <person name="Park H.-S."/>
            <person name="Perrone G."/>
            <person name="Piumi F."/>
            <person name="Punt P.J."/>
            <person name="Ram A.F."/>
            <person name="Ramon A."/>
            <person name="Rauscher S."/>
            <person name="Record E."/>
            <person name="Riano-Pachon D.M."/>
            <person name="Robert V."/>
            <person name="Roehrig J."/>
            <person name="Ruller R."/>
            <person name="Salamov A."/>
            <person name="Salih N.S."/>
            <person name="Samson R.A."/>
            <person name="Sandor E."/>
            <person name="Sanguinetti M."/>
            <person name="Schuetze T."/>
            <person name="Sepcic K."/>
            <person name="Shelest E."/>
            <person name="Sherlock G."/>
            <person name="Sophianopoulou V."/>
            <person name="Squina F.M."/>
            <person name="Sun H."/>
            <person name="Susca A."/>
            <person name="Todd R.B."/>
            <person name="Tsang A."/>
            <person name="Unkles S.E."/>
            <person name="van de Wiele N."/>
            <person name="van Rossen-Uffink D."/>
            <person name="Oliveira J.V."/>
            <person name="Vesth T.C."/>
            <person name="Visser J."/>
            <person name="Yu J.-H."/>
            <person name="Zhou M."/>
            <person name="Andersen M.R."/>
            <person name="Archer D.B."/>
            <person name="Baker S.E."/>
            <person name="Benoit I."/>
            <person name="Brakhage A.A."/>
            <person name="Braus G.H."/>
            <person name="Fischer R."/>
            <person name="Frisvad J.C."/>
            <person name="Goldman G.H."/>
            <person name="Houbraken J."/>
            <person name="Oakley B."/>
            <person name="Pocsi I."/>
            <person name="Scazzocchio C."/>
            <person name="Seiboth B."/>
            <person name="vanKuyk P.A."/>
            <person name="Wortman J."/>
            <person name="Dyer P.S."/>
            <person name="Grigoriev I.V."/>
        </authorList>
    </citation>
    <scope>NUCLEOTIDE SEQUENCE [LARGE SCALE GENOMIC DNA]</scope>
    <source>
        <strain evidence="2">CBS 106.47</strain>
    </source>
</reference>
<organism evidence="1 2">
    <name type="scientific">Aspergillus luchuensis (strain CBS 106.47)</name>
    <dbReference type="NCBI Taxonomy" id="1137211"/>
    <lineage>
        <taxon>Eukaryota</taxon>
        <taxon>Fungi</taxon>
        <taxon>Dikarya</taxon>
        <taxon>Ascomycota</taxon>
        <taxon>Pezizomycotina</taxon>
        <taxon>Eurotiomycetes</taxon>
        <taxon>Eurotiomycetidae</taxon>
        <taxon>Eurotiales</taxon>
        <taxon>Aspergillaceae</taxon>
        <taxon>Aspergillus</taxon>
        <taxon>Aspergillus subgen. Circumdati</taxon>
    </lineage>
</organism>